<keyword evidence="7" id="KW-1185">Reference proteome</keyword>
<dbReference type="Proteomes" id="UP000297866">
    <property type="component" value="Unassembled WGS sequence"/>
</dbReference>
<dbReference type="InterPro" id="IPR000577">
    <property type="entry name" value="Carb_kinase_FGGY"/>
</dbReference>
<sequence length="454" mass="47641">MEQQQYVVGLDVGTTSAKAVVFTLDGHVVATGRMGYEWDLAPFGAEIAATVLADAAHGALRRAVDATPPGPILSIGIASIGESGVLLDGSNRPLSPVIAWHDKRDGVELAKLAEEIGIDKFSSVTGLPFRHQWSLTKHRWFSESHPDVRNIGLRLNVAEWIAFSLGAAPATELSLASRTGWFDVINKTWWGETLEWSRMNEDALPELVTAGTCLGSVASGIISPRLAGAAITTAGQDHQSAAVGLGATLVGAEVDSCGTAEALVRTVDPISSRSAILALAQIGVTVGWHALPGKWCLLAGTEGGLILGRALSALGSKDFAADGLDEAARQITAPAIRAFVDDNGLLGFQGVGDDASPAELWRSTIELVTDQVTALHGSMSDIVGDHRELIVTGGWSASGALRDCKRRRLGEFSRPDVTEAGARGAAIFAGMAAGLWPDPISHTLTRSDLQPLSR</sequence>
<dbReference type="GO" id="GO:0042732">
    <property type="term" value="P:D-xylose metabolic process"/>
    <property type="evidence" value="ECO:0007669"/>
    <property type="project" value="UniProtKB-KW"/>
</dbReference>
<dbReference type="PIRSF" id="PIRSF000538">
    <property type="entry name" value="GlpK"/>
    <property type="match status" value="1"/>
</dbReference>
<protein>
    <submittedName>
        <fullName evidence="6">Xylulose kinase</fullName>
    </submittedName>
</protein>
<dbReference type="InterPro" id="IPR050406">
    <property type="entry name" value="FGGY_Carb_Kinase"/>
</dbReference>
<evidence type="ECO:0000259" key="5">
    <source>
        <dbReference type="Pfam" id="PF00370"/>
    </source>
</evidence>
<dbReference type="AlphaFoldDB" id="A0A4R8UAP9"/>
<dbReference type="GO" id="GO:0016301">
    <property type="term" value="F:kinase activity"/>
    <property type="evidence" value="ECO:0007669"/>
    <property type="project" value="UniProtKB-KW"/>
</dbReference>
<proteinExistence type="inferred from homology"/>
<organism evidence="6 7">
    <name type="scientific">Cryobacterium tagatosivorans</name>
    <dbReference type="NCBI Taxonomy" id="1259199"/>
    <lineage>
        <taxon>Bacteria</taxon>
        <taxon>Bacillati</taxon>
        <taxon>Actinomycetota</taxon>
        <taxon>Actinomycetes</taxon>
        <taxon>Micrococcales</taxon>
        <taxon>Microbacteriaceae</taxon>
        <taxon>Cryobacterium</taxon>
    </lineage>
</organism>
<dbReference type="EMBL" id="SOEZ01000080">
    <property type="protein sequence ID" value="TFB46402.1"/>
    <property type="molecule type" value="Genomic_DNA"/>
</dbReference>
<dbReference type="SUPFAM" id="SSF53067">
    <property type="entry name" value="Actin-like ATPase domain"/>
    <property type="match status" value="2"/>
</dbReference>
<dbReference type="PANTHER" id="PTHR43095:SF5">
    <property type="entry name" value="XYLULOSE KINASE"/>
    <property type="match status" value="1"/>
</dbReference>
<gene>
    <name evidence="6" type="ORF">E3O23_17565</name>
</gene>
<dbReference type="CDD" id="cd07773">
    <property type="entry name" value="ASKHA_NBD_FGGY_FK"/>
    <property type="match status" value="1"/>
</dbReference>
<accession>A0A4R8UAP9</accession>
<evidence type="ECO:0000256" key="3">
    <source>
        <dbReference type="ARBA" id="ARBA00022679"/>
    </source>
</evidence>
<keyword evidence="2" id="KW-0119">Carbohydrate metabolism</keyword>
<evidence type="ECO:0000256" key="1">
    <source>
        <dbReference type="ARBA" id="ARBA00009156"/>
    </source>
</evidence>
<dbReference type="OrthoDB" id="9782710at2"/>
<dbReference type="RefSeq" id="WP_134493330.1">
    <property type="nucleotide sequence ID" value="NZ_SOEZ01000080.1"/>
</dbReference>
<comment type="similarity">
    <text evidence="1">Belongs to the FGGY kinase family.</text>
</comment>
<comment type="caution">
    <text evidence="6">The sequence shown here is derived from an EMBL/GenBank/DDBJ whole genome shotgun (WGS) entry which is preliminary data.</text>
</comment>
<dbReference type="InterPro" id="IPR018484">
    <property type="entry name" value="FGGY_N"/>
</dbReference>
<evidence type="ECO:0000256" key="2">
    <source>
        <dbReference type="ARBA" id="ARBA00022629"/>
    </source>
</evidence>
<evidence type="ECO:0000313" key="7">
    <source>
        <dbReference type="Proteomes" id="UP000297866"/>
    </source>
</evidence>
<dbReference type="InterPro" id="IPR043129">
    <property type="entry name" value="ATPase_NBD"/>
</dbReference>
<evidence type="ECO:0000256" key="4">
    <source>
        <dbReference type="ARBA" id="ARBA00022777"/>
    </source>
</evidence>
<feature type="domain" description="Carbohydrate kinase FGGY N-terminal" evidence="5">
    <location>
        <begin position="6"/>
        <end position="244"/>
    </location>
</feature>
<keyword evidence="3" id="KW-0808">Transferase</keyword>
<name>A0A4R8UAP9_9MICO</name>
<keyword evidence="4 6" id="KW-0418">Kinase</keyword>
<dbReference type="Gene3D" id="3.30.420.40">
    <property type="match status" value="2"/>
</dbReference>
<keyword evidence="2" id="KW-0859">Xylose metabolism</keyword>
<dbReference type="PANTHER" id="PTHR43095">
    <property type="entry name" value="SUGAR KINASE"/>
    <property type="match status" value="1"/>
</dbReference>
<reference evidence="6 7" key="1">
    <citation type="submission" date="2019-03" db="EMBL/GenBank/DDBJ databases">
        <title>Genomics of glacier-inhabiting Cryobacterium strains.</title>
        <authorList>
            <person name="Liu Q."/>
            <person name="Xin Y.-H."/>
        </authorList>
    </citation>
    <scope>NUCLEOTIDE SEQUENCE [LARGE SCALE GENOMIC DNA]</scope>
    <source>
        <strain evidence="6 7">Sr47</strain>
    </source>
</reference>
<evidence type="ECO:0000313" key="6">
    <source>
        <dbReference type="EMBL" id="TFB46402.1"/>
    </source>
</evidence>
<dbReference type="Pfam" id="PF00370">
    <property type="entry name" value="FGGY_N"/>
    <property type="match status" value="1"/>
</dbReference>